<dbReference type="Proteomes" id="UP000292362">
    <property type="component" value="Unassembled WGS sequence"/>
</dbReference>
<sequence length="554" mass="65559">MVKQEIKKILGYRSISGTDYFLVSWSDLSQTWEPSNNISALKEINLFIYKLKEYQRELLAEVVKEKRKAEERKILLELQSMKRVENVSFNITSFIDKPKSDIKKKENLERQISTKNLNMRKKEPPKSSFVKNQVQSTPKFSNSRRYFEIEKPIVLEKKIIETPKPFLAPKDSFIMSYENNYIANFHIKNGSSNLIKKPPTKMKICFYIEIADIYSLLFSSLQNKKLQKYDYFNLLLHNSDPKFSEFNEEISKNKKAFVDIETDINVAYIFFYHEKAFKKYDIHGFYNLLVFEKKYFIETKMFKNMKKIQNDEFLIWNKNSAIFESMVEDLIIFNLYEYNLSPIFKFSIFSNDSSEVMQYFSSFLKRRGCKQISSLEKSTSIIFINKDYISYVNTIPNLIYHKKNRSRFFVFDTSKCDLNFSPIYEIFKRGCVITITRSLLFNVNVSGLLDVLNYSNEHPDKCLLRVPGQLVSDFKLKLNESSTSLSFSAYSNIFEIIKNSVENISCSSIEEYLTCLELKYQTQRRFFFILNETNTGYFIVTPTAFYDNYIKKDN</sequence>
<protein>
    <recommendedName>
        <fullName evidence="1">Chromo domain-containing protein</fullName>
    </recommendedName>
</protein>
<evidence type="ECO:0000313" key="2">
    <source>
        <dbReference type="EMBL" id="TBU05051.1"/>
    </source>
</evidence>
<dbReference type="CDD" id="cd00024">
    <property type="entry name" value="CD_CSD"/>
    <property type="match status" value="1"/>
</dbReference>
<dbReference type="InterPro" id="IPR016197">
    <property type="entry name" value="Chromo-like_dom_sf"/>
</dbReference>
<organism evidence="2 3">
    <name type="scientific">Hamiltosporidium tvaerminnensis</name>
    <dbReference type="NCBI Taxonomy" id="1176355"/>
    <lineage>
        <taxon>Eukaryota</taxon>
        <taxon>Fungi</taxon>
        <taxon>Fungi incertae sedis</taxon>
        <taxon>Microsporidia</taxon>
        <taxon>Dubosqiidae</taxon>
        <taxon>Hamiltosporidium</taxon>
    </lineage>
</organism>
<accession>A0A4Q9LDE7</accession>
<feature type="domain" description="Chromo" evidence="1">
    <location>
        <begin position="4"/>
        <end position="66"/>
    </location>
</feature>
<reference evidence="2 3" key="1">
    <citation type="submission" date="2017-12" db="EMBL/GenBank/DDBJ databases">
        <authorList>
            <person name="Pombert J.-F."/>
            <person name="Haag K.L."/>
            <person name="Ebert D."/>
        </authorList>
    </citation>
    <scope>NUCLEOTIDE SEQUENCE [LARGE SCALE GENOMIC DNA]</scope>
    <source>
        <strain evidence="2">FI-OER-3-3</strain>
    </source>
</reference>
<dbReference type="EMBL" id="PITJ01000055">
    <property type="protein sequence ID" value="TBU05051.1"/>
    <property type="molecule type" value="Genomic_DNA"/>
</dbReference>
<comment type="caution">
    <text evidence="2">The sequence shown here is derived from an EMBL/GenBank/DDBJ whole genome shotgun (WGS) entry which is preliminary data.</text>
</comment>
<dbReference type="SUPFAM" id="SSF54160">
    <property type="entry name" value="Chromo domain-like"/>
    <property type="match status" value="1"/>
</dbReference>
<gene>
    <name evidence="2" type="ORF">CWI37_0055p0010</name>
</gene>
<dbReference type="AlphaFoldDB" id="A0A4Q9LDE7"/>
<evidence type="ECO:0000313" key="3">
    <source>
        <dbReference type="Proteomes" id="UP000292362"/>
    </source>
</evidence>
<name>A0A4Q9LDE7_9MICR</name>
<dbReference type="VEuPathDB" id="MicrosporidiaDB:CWI37_0055p0010"/>
<evidence type="ECO:0000259" key="1">
    <source>
        <dbReference type="PROSITE" id="PS50013"/>
    </source>
</evidence>
<dbReference type="InterPro" id="IPR000953">
    <property type="entry name" value="Chromo/chromo_shadow_dom"/>
</dbReference>
<dbReference type="Gene3D" id="2.40.50.40">
    <property type="match status" value="1"/>
</dbReference>
<dbReference type="PROSITE" id="PS50013">
    <property type="entry name" value="CHROMO_2"/>
    <property type="match status" value="1"/>
</dbReference>
<proteinExistence type="predicted"/>